<keyword evidence="1" id="KW-0812">Transmembrane</keyword>
<dbReference type="Pfam" id="PF12158">
    <property type="entry name" value="DUF3592"/>
    <property type="match status" value="1"/>
</dbReference>
<gene>
    <name evidence="3" type="ORF">GCM10023224_42160</name>
</gene>
<dbReference type="RefSeq" id="WP_345558347.1">
    <property type="nucleotide sequence ID" value="NZ_BAABIK010000028.1"/>
</dbReference>
<keyword evidence="1" id="KW-0472">Membrane</keyword>
<keyword evidence="4" id="KW-1185">Reference proteome</keyword>
<feature type="transmembrane region" description="Helical" evidence="1">
    <location>
        <begin position="170"/>
        <end position="195"/>
    </location>
</feature>
<sequence>MSVAVVVVVALGAAFALFGTLFTVLGLRARRRRQRRAEHGVRTRATVTAVEPAIPETRGAFEQPFVLAYADPAGRGYEHRFTGGFGGIVPAEGWRVEVLFDPEDPANVEITDNPYLHGVAGAEKAERSPLRRRLIRALAAVTAVLLAWGLIMFALAPTLYGPYDPAYTRYFLLGSALVFFAAAAAIAGAGADFLATAVGRRRVSTTAEGVITQTWTEIRRSSDDDGPSTTRVHPYAVRFTLPDGRRVHRRAPDTPGFDRNRPGQRVEITYQPADPTGFTVGGPGRLLLAPVLTLLFGLVFAAVATVLVVIAAVT</sequence>
<evidence type="ECO:0000256" key="1">
    <source>
        <dbReference type="SAM" id="Phobius"/>
    </source>
</evidence>
<dbReference type="InterPro" id="IPR021994">
    <property type="entry name" value="DUF3592"/>
</dbReference>
<name>A0ABP9GUA5_9ACTN</name>
<evidence type="ECO:0000313" key="4">
    <source>
        <dbReference type="Proteomes" id="UP001499993"/>
    </source>
</evidence>
<keyword evidence="1" id="KW-1133">Transmembrane helix</keyword>
<protein>
    <recommendedName>
        <fullName evidence="2">DUF3592 domain-containing protein</fullName>
    </recommendedName>
</protein>
<comment type="caution">
    <text evidence="3">The sequence shown here is derived from an EMBL/GenBank/DDBJ whole genome shotgun (WGS) entry which is preliminary data.</text>
</comment>
<feature type="transmembrane region" description="Helical" evidence="1">
    <location>
        <begin position="286"/>
        <end position="313"/>
    </location>
</feature>
<evidence type="ECO:0000313" key="3">
    <source>
        <dbReference type="EMBL" id="GAA4952937.1"/>
    </source>
</evidence>
<feature type="transmembrane region" description="Helical" evidence="1">
    <location>
        <begin position="6"/>
        <end position="27"/>
    </location>
</feature>
<organism evidence="3 4">
    <name type="scientific">Streptomonospora halophila</name>
    <dbReference type="NCBI Taxonomy" id="427369"/>
    <lineage>
        <taxon>Bacteria</taxon>
        <taxon>Bacillati</taxon>
        <taxon>Actinomycetota</taxon>
        <taxon>Actinomycetes</taxon>
        <taxon>Streptosporangiales</taxon>
        <taxon>Nocardiopsidaceae</taxon>
        <taxon>Streptomonospora</taxon>
    </lineage>
</organism>
<feature type="transmembrane region" description="Helical" evidence="1">
    <location>
        <begin position="134"/>
        <end position="158"/>
    </location>
</feature>
<dbReference type="Proteomes" id="UP001499993">
    <property type="component" value="Unassembled WGS sequence"/>
</dbReference>
<accession>A0ABP9GUA5</accession>
<dbReference type="EMBL" id="BAABIK010000028">
    <property type="protein sequence ID" value="GAA4952937.1"/>
    <property type="molecule type" value="Genomic_DNA"/>
</dbReference>
<evidence type="ECO:0000259" key="2">
    <source>
        <dbReference type="Pfam" id="PF12158"/>
    </source>
</evidence>
<proteinExistence type="predicted"/>
<feature type="domain" description="DUF3592" evidence="2">
    <location>
        <begin position="208"/>
        <end position="278"/>
    </location>
</feature>
<reference evidence="4" key="1">
    <citation type="journal article" date="2019" name="Int. J. Syst. Evol. Microbiol.">
        <title>The Global Catalogue of Microorganisms (GCM) 10K type strain sequencing project: providing services to taxonomists for standard genome sequencing and annotation.</title>
        <authorList>
            <consortium name="The Broad Institute Genomics Platform"/>
            <consortium name="The Broad Institute Genome Sequencing Center for Infectious Disease"/>
            <person name="Wu L."/>
            <person name="Ma J."/>
        </authorList>
    </citation>
    <scope>NUCLEOTIDE SEQUENCE [LARGE SCALE GENOMIC DNA]</scope>
    <source>
        <strain evidence="4">JCM 18123</strain>
    </source>
</reference>